<proteinExistence type="predicted"/>
<sequence>MRTLAVLAAGLLTLFPTPVMAQEATTVASGLDNPRGLAFTHDGTLYVAEAGRGGAGPCFPGPEGGDVCFGASGAITKVSRGQQKRVVQGLSSIAAPNGTQAMGPSDVAVVGDFPVFTVGLATAPAKRDELPGAGQNAGRLLLSAGGRVVRLADIAGYEGQADPDGAGAETNPNSVTLTSAGAAVADAAGNSLVKVAPNGTVSTLAVFPSQMVDAPDFLGLPPGRKIPSQAVPTAVVQGPDGAYYVSQLTGFPFPVGRASVFRVVPGQAPTVHATGFTNVVDLAFDRDGTLYVLEIAHNGLLSGDMTGALIKVKRDGSHQIVTTALTGPGGLALRDGAAYVSDCGVCPGTGKVVRIALR</sequence>
<evidence type="ECO:0000256" key="1">
    <source>
        <dbReference type="SAM" id="SignalP"/>
    </source>
</evidence>
<accession>A0A1W2FQ45</accession>
<evidence type="ECO:0008006" key="4">
    <source>
        <dbReference type="Google" id="ProtNLM"/>
    </source>
</evidence>
<dbReference type="RefSeq" id="WP_084432816.1">
    <property type="nucleotide sequence ID" value="NZ_FWXV01000010.1"/>
</dbReference>
<dbReference type="AlphaFoldDB" id="A0A1W2FQ45"/>
<keyword evidence="3" id="KW-1185">Reference proteome</keyword>
<keyword evidence="1" id="KW-0732">Signal</keyword>
<gene>
    <name evidence="2" type="ORF">SAMN05661093_08302</name>
</gene>
<dbReference type="NCBIfam" id="NF033206">
    <property type="entry name" value="ScyE_fam"/>
    <property type="match status" value="1"/>
</dbReference>
<organism evidence="2 3">
    <name type="scientific">Kibdelosporangium aridum</name>
    <dbReference type="NCBI Taxonomy" id="2030"/>
    <lineage>
        <taxon>Bacteria</taxon>
        <taxon>Bacillati</taxon>
        <taxon>Actinomycetota</taxon>
        <taxon>Actinomycetes</taxon>
        <taxon>Pseudonocardiales</taxon>
        <taxon>Pseudonocardiaceae</taxon>
        <taxon>Kibdelosporangium</taxon>
    </lineage>
</organism>
<dbReference type="OrthoDB" id="928769at2"/>
<name>A0A1W2FQ45_KIBAR</name>
<dbReference type="InterPro" id="IPR011042">
    <property type="entry name" value="6-blade_b-propeller_TolB-like"/>
</dbReference>
<evidence type="ECO:0000313" key="2">
    <source>
        <dbReference type="EMBL" id="SMD24051.1"/>
    </source>
</evidence>
<protein>
    <recommendedName>
        <fullName evidence="4">ScyD/ScyE family protein</fullName>
    </recommendedName>
</protein>
<dbReference type="EMBL" id="FWXV01000010">
    <property type="protein sequence ID" value="SMD24051.1"/>
    <property type="molecule type" value="Genomic_DNA"/>
</dbReference>
<dbReference type="Gene3D" id="2.120.10.30">
    <property type="entry name" value="TolB, C-terminal domain"/>
    <property type="match status" value="1"/>
</dbReference>
<dbReference type="InterPro" id="IPR048031">
    <property type="entry name" value="ScyD/ScyE-like"/>
</dbReference>
<evidence type="ECO:0000313" key="3">
    <source>
        <dbReference type="Proteomes" id="UP000192674"/>
    </source>
</evidence>
<dbReference type="Proteomes" id="UP000192674">
    <property type="component" value="Unassembled WGS sequence"/>
</dbReference>
<feature type="chain" id="PRO_5012190503" description="ScyD/ScyE family protein" evidence="1">
    <location>
        <begin position="22"/>
        <end position="358"/>
    </location>
</feature>
<feature type="signal peptide" evidence="1">
    <location>
        <begin position="1"/>
        <end position="21"/>
    </location>
</feature>
<reference evidence="2 3" key="1">
    <citation type="submission" date="2017-04" db="EMBL/GenBank/DDBJ databases">
        <authorList>
            <person name="Afonso C.L."/>
            <person name="Miller P.J."/>
            <person name="Scott M.A."/>
            <person name="Spackman E."/>
            <person name="Goraichik I."/>
            <person name="Dimitrov K.M."/>
            <person name="Suarez D.L."/>
            <person name="Swayne D.E."/>
        </authorList>
    </citation>
    <scope>NUCLEOTIDE SEQUENCE [LARGE SCALE GENOMIC DNA]</scope>
    <source>
        <strain evidence="2 3">DSM 43828</strain>
    </source>
</reference>
<dbReference type="SUPFAM" id="SSF63829">
    <property type="entry name" value="Calcium-dependent phosphotriesterase"/>
    <property type="match status" value="1"/>
</dbReference>